<keyword evidence="2" id="KW-0131">Cell cycle</keyword>
<protein>
    <submittedName>
        <fullName evidence="2">Cell division protein FtsL</fullName>
    </submittedName>
</protein>
<proteinExistence type="predicted"/>
<name>A0A9D2MEB3_9FIRM</name>
<evidence type="ECO:0000313" key="2">
    <source>
        <dbReference type="EMBL" id="HJB59166.1"/>
    </source>
</evidence>
<reference evidence="2" key="2">
    <citation type="submission" date="2021-04" db="EMBL/GenBank/DDBJ databases">
        <authorList>
            <person name="Gilroy R."/>
        </authorList>
    </citation>
    <scope>NUCLEOTIDE SEQUENCE</scope>
    <source>
        <strain evidence="2">ChiHjej9B8-13557</strain>
    </source>
</reference>
<keyword evidence="1" id="KW-1133">Transmembrane helix</keyword>
<reference evidence="2" key="1">
    <citation type="journal article" date="2021" name="PeerJ">
        <title>Extensive microbial diversity within the chicken gut microbiome revealed by metagenomics and culture.</title>
        <authorList>
            <person name="Gilroy R."/>
            <person name="Ravi A."/>
            <person name="Getino M."/>
            <person name="Pursley I."/>
            <person name="Horton D.L."/>
            <person name="Alikhan N.F."/>
            <person name="Baker D."/>
            <person name="Gharbi K."/>
            <person name="Hall N."/>
            <person name="Watson M."/>
            <person name="Adriaenssens E.M."/>
            <person name="Foster-Nyarko E."/>
            <person name="Jarju S."/>
            <person name="Secka A."/>
            <person name="Antonio M."/>
            <person name="Oren A."/>
            <person name="Chaudhuri R.R."/>
            <person name="La Ragione R."/>
            <person name="Hildebrand F."/>
            <person name="Pallen M.J."/>
        </authorList>
    </citation>
    <scope>NUCLEOTIDE SEQUENCE</scope>
    <source>
        <strain evidence="2">ChiHjej9B8-13557</strain>
    </source>
</reference>
<accession>A0A9D2MEB3</accession>
<dbReference type="AlphaFoldDB" id="A0A9D2MEB3"/>
<evidence type="ECO:0000313" key="3">
    <source>
        <dbReference type="Proteomes" id="UP000824211"/>
    </source>
</evidence>
<dbReference type="GO" id="GO:0051301">
    <property type="term" value="P:cell division"/>
    <property type="evidence" value="ECO:0007669"/>
    <property type="project" value="UniProtKB-KW"/>
</dbReference>
<dbReference type="EMBL" id="DWXX01000100">
    <property type="protein sequence ID" value="HJB59166.1"/>
    <property type="molecule type" value="Genomic_DNA"/>
</dbReference>
<keyword evidence="2" id="KW-0132">Cell division</keyword>
<keyword evidence="1" id="KW-0472">Membrane</keyword>
<dbReference type="Proteomes" id="UP000824211">
    <property type="component" value="Unassembled WGS sequence"/>
</dbReference>
<keyword evidence="1" id="KW-0812">Transmembrane</keyword>
<gene>
    <name evidence="2" type="ORF">H9771_05865</name>
</gene>
<sequence length="181" mass="19502">MGQPAYDYNYNGTAYAHPVRRPAPQPERRVELRVAPGGRQAVSPLRALMQHGIQILALGVLAGLSVALLFSEARIVELSGDIRQAKADLISAQSQNDYYTTTLNVQSSISSVEDVAGRLGLMKIDDSQITYIRLDDRSVLTRRETAVEKWTDTLQAGVSSLLRTIEPPAGVQSVPTAGGAG</sequence>
<feature type="transmembrane region" description="Helical" evidence="1">
    <location>
        <begin position="52"/>
        <end position="70"/>
    </location>
</feature>
<comment type="caution">
    <text evidence="2">The sequence shown here is derived from an EMBL/GenBank/DDBJ whole genome shotgun (WGS) entry which is preliminary data.</text>
</comment>
<evidence type="ECO:0000256" key="1">
    <source>
        <dbReference type="SAM" id="Phobius"/>
    </source>
</evidence>
<organism evidence="2 3">
    <name type="scientific">Candidatus Faecalibacterium faecipullorum</name>
    <dbReference type="NCBI Taxonomy" id="2838578"/>
    <lineage>
        <taxon>Bacteria</taxon>
        <taxon>Bacillati</taxon>
        <taxon>Bacillota</taxon>
        <taxon>Clostridia</taxon>
        <taxon>Eubacteriales</taxon>
        <taxon>Oscillospiraceae</taxon>
        <taxon>Faecalibacterium</taxon>
    </lineage>
</organism>